<evidence type="ECO:0008006" key="4">
    <source>
        <dbReference type="Google" id="ProtNLM"/>
    </source>
</evidence>
<keyword evidence="1" id="KW-0812">Transmembrane</keyword>
<accession>A0A2G8SLZ9</accession>
<proteinExistence type="predicted"/>
<evidence type="ECO:0000256" key="1">
    <source>
        <dbReference type="SAM" id="Phobius"/>
    </source>
</evidence>
<sequence length="205" mass="23061">MPFASRIMHFCSCKTSFIPATFDQVLEVRDNPSGYGPPRPQDIYTHNVVGATERDAGRDPRLAAGRVYLIDFETCRQFEHGPGVQTAVPLPNTHVVPPLGMTTFDPFSWDVYCLGRTLEGIVQERFMISLEKKPWILGLFARWLKGNEVGCTSVCHCRPTVTKARRVLTAVRWFVGVAELIATIVAYPATLFKLETLRGRHSHDQ</sequence>
<evidence type="ECO:0000313" key="3">
    <source>
        <dbReference type="Proteomes" id="UP000230002"/>
    </source>
</evidence>
<protein>
    <recommendedName>
        <fullName evidence="4">Protein kinase domain-containing protein</fullName>
    </recommendedName>
</protein>
<organism evidence="2 3">
    <name type="scientific">Ganoderma sinense ZZ0214-1</name>
    <dbReference type="NCBI Taxonomy" id="1077348"/>
    <lineage>
        <taxon>Eukaryota</taxon>
        <taxon>Fungi</taxon>
        <taxon>Dikarya</taxon>
        <taxon>Basidiomycota</taxon>
        <taxon>Agaricomycotina</taxon>
        <taxon>Agaricomycetes</taxon>
        <taxon>Polyporales</taxon>
        <taxon>Polyporaceae</taxon>
        <taxon>Ganoderma</taxon>
    </lineage>
</organism>
<gene>
    <name evidence="2" type="ORF">GSI_02557</name>
</gene>
<dbReference type="AlphaFoldDB" id="A0A2G8SLZ9"/>
<keyword evidence="1" id="KW-0472">Membrane</keyword>
<reference evidence="2 3" key="1">
    <citation type="journal article" date="2015" name="Sci. Rep.">
        <title>Chromosome-level genome map provides insights into diverse defense mechanisms in the medicinal fungus Ganoderma sinense.</title>
        <authorList>
            <person name="Zhu Y."/>
            <person name="Xu J."/>
            <person name="Sun C."/>
            <person name="Zhou S."/>
            <person name="Xu H."/>
            <person name="Nelson D.R."/>
            <person name="Qian J."/>
            <person name="Song J."/>
            <person name="Luo H."/>
            <person name="Xiang L."/>
            <person name="Li Y."/>
            <person name="Xu Z."/>
            <person name="Ji A."/>
            <person name="Wang L."/>
            <person name="Lu S."/>
            <person name="Hayward A."/>
            <person name="Sun W."/>
            <person name="Li X."/>
            <person name="Schwartz D.C."/>
            <person name="Wang Y."/>
            <person name="Chen S."/>
        </authorList>
    </citation>
    <scope>NUCLEOTIDE SEQUENCE [LARGE SCALE GENOMIC DNA]</scope>
    <source>
        <strain evidence="2 3">ZZ0214-1</strain>
    </source>
</reference>
<dbReference type="OrthoDB" id="2802392at2759"/>
<feature type="transmembrane region" description="Helical" evidence="1">
    <location>
        <begin position="173"/>
        <end position="192"/>
    </location>
</feature>
<keyword evidence="3" id="KW-1185">Reference proteome</keyword>
<comment type="caution">
    <text evidence="2">The sequence shown here is derived from an EMBL/GenBank/DDBJ whole genome shotgun (WGS) entry which is preliminary data.</text>
</comment>
<name>A0A2G8SLZ9_9APHY</name>
<evidence type="ECO:0000313" key="2">
    <source>
        <dbReference type="EMBL" id="PIL34770.1"/>
    </source>
</evidence>
<dbReference type="EMBL" id="AYKW01000004">
    <property type="protein sequence ID" value="PIL34770.1"/>
    <property type="molecule type" value="Genomic_DNA"/>
</dbReference>
<keyword evidence="1" id="KW-1133">Transmembrane helix</keyword>
<dbReference type="Proteomes" id="UP000230002">
    <property type="component" value="Unassembled WGS sequence"/>
</dbReference>